<dbReference type="GO" id="GO:0005794">
    <property type="term" value="C:Golgi apparatus"/>
    <property type="evidence" value="ECO:0007669"/>
    <property type="project" value="TreeGrafter"/>
</dbReference>
<dbReference type="Pfam" id="PF10176">
    <property type="entry name" value="NEDD4_Bsd2"/>
    <property type="match status" value="1"/>
</dbReference>
<dbReference type="GO" id="GO:0031398">
    <property type="term" value="P:positive regulation of protein ubiquitination"/>
    <property type="evidence" value="ECO:0007669"/>
    <property type="project" value="TreeGrafter"/>
</dbReference>
<reference evidence="7" key="1">
    <citation type="submission" date="2023-02" db="EMBL/GenBank/DDBJ databases">
        <title>Identification and recombinant expression of a fungal hydrolase from Papiliotrema laurentii that hydrolyzes apple cutin and clears colloidal polyester polyurethane.</title>
        <authorList>
            <consortium name="DOE Joint Genome Institute"/>
            <person name="Roman V.A."/>
            <person name="Bojanowski C."/>
            <person name="Crable B.R."/>
            <person name="Wagner D.N."/>
            <person name="Hung C.S."/>
            <person name="Nadeau L.J."/>
            <person name="Schratz L."/>
            <person name="Haridas S."/>
            <person name="Pangilinan J."/>
            <person name="Lipzen A."/>
            <person name="Na H."/>
            <person name="Yan M."/>
            <person name="Ng V."/>
            <person name="Grigoriev I.V."/>
            <person name="Spatafora J.W."/>
            <person name="Barlow D."/>
            <person name="Biffinger J."/>
            <person name="Kelley-Loughnane N."/>
            <person name="Varaljay V.A."/>
            <person name="Crookes-Goodson W.J."/>
        </authorList>
    </citation>
    <scope>NUCLEOTIDE SEQUENCE</scope>
    <source>
        <strain evidence="7">5307AH</strain>
    </source>
</reference>
<dbReference type="PANTHER" id="PTHR13396">
    <property type="entry name" value="NEDD4 FAMILY INTERACTING PROTEIN 1/2"/>
    <property type="match status" value="1"/>
</dbReference>
<accession>A0AAD9L6A5</accession>
<evidence type="ECO:0000256" key="5">
    <source>
        <dbReference type="SAM" id="MobiDB-lite"/>
    </source>
</evidence>
<gene>
    <name evidence="7" type="ORF">DB88DRAFT_488328</name>
</gene>
<evidence type="ECO:0000256" key="1">
    <source>
        <dbReference type="ARBA" id="ARBA00004141"/>
    </source>
</evidence>
<dbReference type="InterPro" id="IPR019325">
    <property type="entry name" value="NEDD4/Bsd2"/>
</dbReference>
<feature type="region of interest" description="Disordered" evidence="5">
    <location>
        <begin position="163"/>
        <end position="192"/>
    </location>
</feature>
<dbReference type="AlphaFoldDB" id="A0AAD9L6A5"/>
<dbReference type="GO" id="GO:0048471">
    <property type="term" value="C:perinuclear region of cytoplasm"/>
    <property type="evidence" value="ECO:0007669"/>
    <property type="project" value="TreeGrafter"/>
</dbReference>
<keyword evidence="4 6" id="KW-0472">Membrane</keyword>
<feature type="transmembrane region" description="Helical" evidence="6">
    <location>
        <begin position="243"/>
        <end position="264"/>
    </location>
</feature>
<dbReference type="GO" id="GO:0016020">
    <property type="term" value="C:membrane"/>
    <property type="evidence" value="ECO:0007669"/>
    <property type="project" value="UniProtKB-SubCell"/>
</dbReference>
<feature type="region of interest" description="Disordered" evidence="5">
    <location>
        <begin position="1"/>
        <end position="133"/>
    </location>
</feature>
<evidence type="ECO:0000256" key="2">
    <source>
        <dbReference type="ARBA" id="ARBA00022692"/>
    </source>
</evidence>
<evidence type="ECO:0000256" key="3">
    <source>
        <dbReference type="ARBA" id="ARBA00022989"/>
    </source>
</evidence>
<dbReference type="GO" id="GO:0007034">
    <property type="term" value="P:vacuolar transport"/>
    <property type="evidence" value="ECO:0007669"/>
    <property type="project" value="InterPro"/>
</dbReference>
<comment type="caution">
    <text evidence="7">The sequence shown here is derived from an EMBL/GenBank/DDBJ whole genome shotgun (WGS) entry which is preliminary data.</text>
</comment>
<feature type="region of interest" description="Disordered" evidence="5">
    <location>
        <begin position="425"/>
        <end position="444"/>
    </location>
</feature>
<dbReference type="PANTHER" id="PTHR13396:SF5">
    <property type="entry name" value="NEDD4 FAMILY INTERACTING PROTEIN"/>
    <property type="match status" value="1"/>
</dbReference>
<evidence type="ECO:0008006" key="9">
    <source>
        <dbReference type="Google" id="ProtNLM"/>
    </source>
</evidence>
<dbReference type="GO" id="GO:0005783">
    <property type="term" value="C:endoplasmic reticulum"/>
    <property type="evidence" value="ECO:0007669"/>
    <property type="project" value="TreeGrafter"/>
</dbReference>
<dbReference type="CDD" id="cd22212">
    <property type="entry name" value="NDFIP-like"/>
    <property type="match status" value="1"/>
</dbReference>
<feature type="region of interest" description="Disordered" evidence="5">
    <location>
        <begin position="518"/>
        <end position="539"/>
    </location>
</feature>
<protein>
    <recommendedName>
        <fullName evidence="9">Metal homeostatis protein bsd2</fullName>
    </recommendedName>
</protein>
<dbReference type="GO" id="GO:0030001">
    <property type="term" value="P:metal ion transport"/>
    <property type="evidence" value="ECO:0007669"/>
    <property type="project" value="InterPro"/>
</dbReference>
<evidence type="ECO:0000313" key="7">
    <source>
        <dbReference type="EMBL" id="KAK1925221.1"/>
    </source>
</evidence>
<comment type="subcellular location">
    <subcellularLocation>
        <location evidence="1">Membrane</location>
        <topology evidence="1">Multi-pass membrane protein</topology>
    </subcellularLocation>
</comment>
<keyword evidence="8" id="KW-1185">Reference proteome</keyword>
<evidence type="ECO:0000256" key="6">
    <source>
        <dbReference type="SAM" id="Phobius"/>
    </source>
</evidence>
<name>A0AAD9L6A5_PAPLA</name>
<keyword evidence="2 6" id="KW-0812">Transmembrane</keyword>
<dbReference type="EMBL" id="JAODAN010000004">
    <property type="protein sequence ID" value="KAK1925221.1"/>
    <property type="molecule type" value="Genomic_DNA"/>
</dbReference>
<feature type="transmembrane region" description="Helical" evidence="6">
    <location>
        <begin position="388"/>
        <end position="409"/>
    </location>
</feature>
<feature type="compositionally biased region" description="Polar residues" evidence="5">
    <location>
        <begin position="108"/>
        <end position="118"/>
    </location>
</feature>
<evidence type="ECO:0000313" key="8">
    <source>
        <dbReference type="Proteomes" id="UP001182556"/>
    </source>
</evidence>
<dbReference type="GO" id="GO:0006511">
    <property type="term" value="P:ubiquitin-dependent protein catabolic process"/>
    <property type="evidence" value="ECO:0007669"/>
    <property type="project" value="TreeGrafter"/>
</dbReference>
<keyword evidence="3 6" id="KW-1133">Transmembrane helix</keyword>
<feature type="compositionally biased region" description="Acidic residues" evidence="5">
    <location>
        <begin position="54"/>
        <end position="68"/>
    </location>
</feature>
<proteinExistence type="predicted"/>
<organism evidence="7 8">
    <name type="scientific">Papiliotrema laurentii</name>
    <name type="common">Cryptococcus laurentii</name>
    <dbReference type="NCBI Taxonomy" id="5418"/>
    <lineage>
        <taxon>Eukaryota</taxon>
        <taxon>Fungi</taxon>
        <taxon>Dikarya</taxon>
        <taxon>Basidiomycota</taxon>
        <taxon>Agaricomycotina</taxon>
        <taxon>Tremellomycetes</taxon>
        <taxon>Tremellales</taxon>
        <taxon>Rhynchogastremaceae</taxon>
        <taxon>Papiliotrema</taxon>
    </lineage>
</organism>
<feature type="compositionally biased region" description="Low complexity" evidence="5">
    <location>
        <begin position="21"/>
        <end position="39"/>
    </location>
</feature>
<dbReference type="Proteomes" id="UP001182556">
    <property type="component" value="Unassembled WGS sequence"/>
</dbReference>
<sequence>MSRYTALPGGGETSTQAEPNSARPSFSSIRRPSISSLRFGSSRQSTQNVRLPDPDEMDAAFDAPDEDETHGLLPRRQNSQPIPGEYDFERDYTQPPPSPPPFQPYSSHNPAPGNTNGILPTEPVRPPSHHRHFLGGILPTSILARRQPVPGVVGAGNTGVFANLSARPDSSHQTDESGDFVPETEQKEGPPSYQAALRDAVPPYWDTTVVLPSSSSPFGPLSSSISGDEILIDGMPSGNFFSFFWNVIVSVSFQFVGFLLTYVLHTTHAAKYGSRVGLGLTLIQFGFSLRSKAEELIETGRFPTDPDDPAPPPGANEDEIAAENALKAYMGGLPWPQPIHDPLRGPDEPPVIIHNTHEAELFAEQHNMTLADLLNIPSAADVGRANEYFSFMMMSLGWFLVLTSLGGWWRVKRFERGLRQAQRDSEAAQAEANGTASTGANAEGGDAALNVTTASNEAGPRSLSYYTSAFRQHLRGMNEIRRGFFGMRGRPIRGNGHTPLPQDEEHSDELFDAESFGLEPMAGEPGAEGRRRGRGLWGV</sequence>
<evidence type="ECO:0000256" key="4">
    <source>
        <dbReference type="ARBA" id="ARBA00023136"/>
    </source>
</evidence>
<feature type="compositionally biased region" description="Pro residues" evidence="5">
    <location>
        <begin position="94"/>
        <end position="103"/>
    </location>
</feature>